<gene>
    <name evidence="2" type="ORF">NCTC12965_00773</name>
</gene>
<proteinExistence type="predicted"/>
<dbReference type="NCBIfam" id="TIGR01731">
    <property type="entry name" value="fil_hemag_20aa"/>
    <property type="match status" value="15"/>
</dbReference>
<keyword evidence="1" id="KW-1133">Transmembrane helix</keyword>
<reference evidence="2" key="1">
    <citation type="submission" date="2019-05" db="EMBL/GenBank/DDBJ databases">
        <authorList>
            <consortium name="Pathogen Informatics"/>
        </authorList>
    </citation>
    <scope>NUCLEOTIDE SEQUENCE [LARGE SCALE GENOMIC DNA]</scope>
    <source>
        <strain evidence="2">NCTC12965</strain>
    </source>
</reference>
<dbReference type="AlphaFoldDB" id="A0A4U9TKY9"/>
<keyword evidence="1" id="KW-0472">Membrane</keyword>
<name>A0A4U9TKY9_SERFO</name>
<dbReference type="InterPro" id="IPR010069">
    <property type="entry name" value="CdiA_FHA1_rpt"/>
</dbReference>
<dbReference type="Pfam" id="PF05594">
    <property type="entry name" value="Fil_haemagg"/>
    <property type="match status" value="7"/>
</dbReference>
<protein>
    <submittedName>
        <fullName evidence="2">Adhesin HecA family 20-residue repeat (Two copies)</fullName>
    </submittedName>
</protein>
<evidence type="ECO:0000313" key="2">
    <source>
        <dbReference type="EMBL" id="VTR19289.1"/>
    </source>
</evidence>
<dbReference type="InterPro" id="IPR008619">
    <property type="entry name" value="Filamentous_hemagglutn_rpt"/>
</dbReference>
<sequence length="832" mass="85735">MGSLGTLNLSGDYLTNSGKLVANRLTLDAATLNNTGLWQGSEWLNAHGDALTLGASSRTLAGGALSLNAGQLTSEGLVQGGQTHVTATSWLNSGSLLGSDSLAVNVTDELVNEGSLLSQGNSEIQAQTLTNDGAVLSDGSLSLAGATLNNQGAVQGNILNLTQNLVNNAGTLIGLQSLTLGIQAFSVPLLTLVNHSQGSLLTQGTLSVNGSTVTNDGRWQGQQILLNAQTLNNSGAIQSADALQMVLSGALNSTAGSKITANGAAALQAQSLTNAGQWLAKNLTLRADTLNNQGEISGVDGLTVALSGDFTQQQDKTLLTAGDLKLDAASVTNLGRIQGNGVWVNSGTLTNNGRVQGETGLTLNFTGGLTNNATGTLLSQNALTITSPYWVNSGLMQSGADTRFEGTISGRNDGSLLAGSDLSLHGSQFTNTGWLQAGSLLLNADALDNSGTLLAELQGTLTAGSLNNQGTIQGSNLALNTQQLTNGGTLLGTSGLGINASQVALQETGKIFSGGDLLLSSGDFDQRGQVVALGNLTLQLVNAFTSQNVIAAGQSLNLNSQGALTNQGTLQGQSVNLTAYGILTNNGQITGGSGASTLSGSAIAMNAAGTLQSGGDVTLNSQSDITVDGFTGTLGSMTLNAAGSLINTALLYAGNNLYLLANSIKNLRGDILAGNSLWMQRDMAGNANAEVVNSSGTIETQNGDITINTAHLLNQRDGLSVTQTNKDLTSEYPWLNGALVKVPLDFFEKGELGYYTIRVTTQLAEMPAAKSLISTHTPRLLRKPKTWRYPFPVLRLAATVVQVVLLLAEISIFPRKRLITRQAIFLLTAMPT</sequence>
<feature type="transmembrane region" description="Helical" evidence="1">
    <location>
        <begin position="793"/>
        <end position="813"/>
    </location>
</feature>
<accession>A0A4U9TKY9</accession>
<keyword evidence="1" id="KW-0812">Transmembrane</keyword>
<organism evidence="2">
    <name type="scientific">Serratia fonticola</name>
    <dbReference type="NCBI Taxonomy" id="47917"/>
    <lineage>
        <taxon>Bacteria</taxon>
        <taxon>Pseudomonadati</taxon>
        <taxon>Pseudomonadota</taxon>
        <taxon>Gammaproteobacteria</taxon>
        <taxon>Enterobacterales</taxon>
        <taxon>Yersiniaceae</taxon>
        <taxon>Serratia</taxon>
    </lineage>
</organism>
<evidence type="ECO:0000256" key="1">
    <source>
        <dbReference type="SAM" id="Phobius"/>
    </source>
</evidence>
<dbReference type="EMBL" id="CABEEZ010000019">
    <property type="protein sequence ID" value="VTR19289.1"/>
    <property type="molecule type" value="Genomic_DNA"/>
</dbReference>